<proteinExistence type="predicted"/>
<feature type="domain" description="Prohead serine protease" evidence="5">
    <location>
        <begin position="98"/>
        <end position="247"/>
    </location>
</feature>
<dbReference type="KEGG" id="gms:SOIL9_55520"/>
<dbReference type="GO" id="GO:0008233">
    <property type="term" value="F:peptidase activity"/>
    <property type="evidence" value="ECO:0007669"/>
    <property type="project" value="UniProtKB-KW"/>
</dbReference>
<name>A0A6P2CYF0_9BACT</name>
<dbReference type="Gene3D" id="1.10.238.160">
    <property type="match status" value="1"/>
</dbReference>
<evidence type="ECO:0000259" key="6">
    <source>
        <dbReference type="Pfam" id="PF12728"/>
    </source>
</evidence>
<keyword evidence="3" id="KW-0378">Hydrolase</keyword>
<reference evidence="7 8" key="1">
    <citation type="submission" date="2019-05" db="EMBL/GenBank/DDBJ databases">
        <authorList>
            <consortium name="Science for Life Laboratories"/>
        </authorList>
    </citation>
    <scope>NUCLEOTIDE SEQUENCE [LARGE SCALE GENOMIC DNA]</scope>
    <source>
        <strain evidence="7">Soil9</strain>
    </source>
</reference>
<dbReference type="Pfam" id="PF12728">
    <property type="entry name" value="HTH_17"/>
    <property type="match status" value="1"/>
</dbReference>
<feature type="compositionally biased region" description="Basic and acidic residues" evidence="4">
    <location>
        <begin position="256"/>
        <end position="268"/>
    </location>
</feature>
<feature type="region of interest" description="Disordered" evidence="4">
    <location>
        <begin position="242"/>
        <end position="268"/>
    </location>
</feature>
<dbReference type="AlphaFoldDB" id="A0A6P2CYF0"/>
<evidence type="ECO:0000256" key="1">
    <source>
        <dbReference type="ARBA" id="ARBA00022612"/>
    </source>
</evidence>
<dbReference type="GO" id="GO:0006508">
    <property type="term" value="P:proteolysis"/>
    <property type="evidence" value="ECO:0007669"/>
    <property type="project" value="UniProtKB-KW"/>
</dbReference>
<dbReference type="InterPro" id="IPR006433">
    <property type="entry name" value="Prohead_protease"/>
</dbReference>
<evidence type="ECO:0000313" key="7">
    <source>
        <dbReference type="EMBL" id="VTR92162.1"/>
    </source>
</evidence>
<feature type="domain" description="Helix-turn-helix" evidence="6">
    <location>
        <begin position="20"/>
        <end position="68"/>
    </location>
</feature>
<evidence type="ECO:0000256" key="2">
    <source>
        <dbReference type="ARBA" id="ARBA00022670"/>
    </source>
</evidence>
<dbReference type="InterPro" id="IPR041657">
    <property type="entry name" value="HTH_17"/>
</dbReference>
<dbReference type="NCBIfam" id="TIGR01543">
    <property type="entry name" value="proheadase_HK97"/>
    <property type="match status" value="1"/>
</dbReference>
<evidence type="ECO:0000259" key="5">
    <source>
        <dbReference type="Pfam" id="PF04586"/>
    </source>
</evidence>
<dbReference type="Pfam" id="PF04586">
    <property type="entry name" value="Peptidase_S78"/>
    <property type="match status" value="1"/>
</dbReference>
<evidence type="ECO:0000256" key="3">
    <source>
        <dbReference type="ARBA" id="ARBA00022801"/>
    </source>
</evidence>
<accession>A0A6P2CYF0</accession>
<evidence type="ECO:0008006" key="9">
    <source>
        <dbReference type="Google" id="ProtNLM"/>
    </source>
</evidence>
<dbReference type="RefSeq" id="WP_162667065.1">
    <property type="nucleotide sequence ID" value="NZ_LR593886.1"/>
</dbReference>
<keyword evidence="1" id="KW-1188">Viral release from host cell</keyword>
<evidence type="ECO:0000256" key="4">
    <source>
        <dbReference type="SAM" id="MobiDB-lite"/>
    </source>
</evidence>
<protein>
    <recommendedName>
        <fullName evidence="9">Helix-turn-helix domain-containing protein</fullName>
    </recommendedName>
</protein>
<gene>
    <name evidence="7" type="ORF">SOIL9_55520</name>
</gene>
<dbReference type="EMBL" id="LR593886">
    <property type="protein sequence ID" value="VTR92162.1"/>
    <property type="molecule type" value="Genomic_DNA"/>
</dbReference>
<organism evidence="7 8">
    <name type="scientific">Gemmata massiliana</name>
    <dbReference type="NCBI Taxonomy" id="1210884"/>
    <lineage>
        <taxon>Bacteria</taxon>
        <taxon>Pseudomonadati</taxon>
        <taxon>Planctomycetota</taxon>
        <taxon>Planctomycetia</taxon>
        <taxon>Gemmatales</taxon>
        <taxon>Gemmataceae</taxon>
        <taxon>Gemmata</taxon>
    </lineage>
</organism>
<dbReference type="InterPro" id="IPR054613">
    <property type="entry name" value="Peptidase_S78_dom"/>
</dbReference>
<sequence length="355" mass="39453">MITIPESGDNTRTTSDPTALDTAAVAKRLNCHVITVRRLLAAGRFPRPFSVGARPRWRAADIDRWIEAGGSTGPKIEYRSGSIGGECRHANRRPSVRTEGGKRVLVGYGAVFYVPDDPATEYELAPDLWERINPDAFTRTLRTRPDVVCCQDHDTARLLGRTASGTLRLTVDKVGLRYEVDLPDTPTGNEVYELARRGDLNGSSFSFAPNKSERYTEGDRNFIERMDLELYELGPVSIPAYSGTTAGLMNTPPERSSGRSDPRSDPRADQDAIAVQLALMRMDEDEREVSRPAPLSPRAREMSALSAQCRRIASECDQERIAAVLRSDGRRPVRSEESEMRCFYCGEDELDGCFC</sequence>
<dbReference type="Proteomes" id="UP000464178">
    <property type="component" value="Chromosome"/>
</dbReference>
<keyword evidence="2" id="KW-0645">Protease</keyword>
<evidence type="ECO:0000313" key="8">
    <source>
        <dbReference type="Proteomes" id="UP000464178"/>
    </source>
</evidence>
<keyword evidence="8" id="KW-1185">Reference proteome</keyword>